<name>A0A5N8WX43_9ACTN</name>
<reference evidence="1 2" key="1">
    <citation type="submission" date="2019-09" db="EMBL/GenBank/DDBJ databases">
        <authorList>
            <person name="Duangmal K."/>
            <person name="Teo W.F.A."/>
            <person name="Lipun K."/>
        </authorList>
    </citation>
    <scope>NUCLEOTIDE SEQUENCE [LARGE SCALE GENOMIC DNA]</scope>
    <source>
        <strain evidence="1 2">K1PN6</strain>
    </source>
</reference>
<accession>A0A5N8WX43</accession>
<dbReference type="RefSeq" id="WP_152866231.1">
    <property type="nucleotide sequence ID" value="NZ_VMNX01000116.1"/>
</dbReference>
<proteinExistence type="predicted"/>
<sequence>MDTEIVAIAGSPARPAYLVVQLPDGTLAQTSQLDSRQRVAVGRAIAADVREALPGGGHLVVTPLLAEVEVGTTRHRTVRFVRLREDLGPAEPGPSG</sequence>
<dbReference type="EMBL" id="VMNX01000116">
    <property type="protein sequence ID" value="MPY51971.1"/>
    <property type="molecule type" value="Genomic_DNA"/>
</dbReference>
<keyword evidence="2" id="KW-1185">Reference proteome</keyword>
<evidence type="ECO:0000313" key="2">
    <source>
        <dbReference type="Proteomes" id="UP000373149"/>
    </source>
</evidence>
<organism evidence="1 2">
    <name type="scientific">Streptomyces acidicola</name>
    <dbReference type="NCBI Taxonomy" id="2596892"/>
    <lineage>
        <taxon>Bacteria</taxon>
        <taxon>Bacillati</taxon>
        <taxon>Actinomycetota</taxon>
        <taxon>Actinomycetes</taxon>
        <taxon>Kitasatosporales</taxon>
        <taxon>Streptomycetaceae</taxon>
        <taxon>Streptomyces</taxon>
    </lineage>
</organism>
<dbReference type="AlphaFoldDB" id="A0A5N8WX43"/>
<comment type="caution">
    <text evidence="1">The sequence shown here is derived from an EMBL/GenBank/DDBJ whole genome shotgun (WGS) entry which is preliminary data.</text>
</comment>
<gene>
    <name evidence="1" type="ORF">FPZ41_26765</name>
</gene>
<protein>
    <submittedName>
        <fullName evidence="1">Uncharacterized protein</fullName>
    </submittedName>
</protein>
<dbReference type="Proteomes" id="UP000373149">
    <property type="component" value="Unassembled WGS sequence"/>
</dbReference>
<evidence type="ECO:0000313" key="1">
    <source>
        <dbReference type="EMBL" id="MPY51971.1"/>
    </source>
</evidence>